<comment type="subcellular location">
    <subcellularLocation>
        <location evidence="1">Cell surface</location>
    </subcellularLocation>
</comment>
<keyword evidence="2" id="KW-0178">Competence</keyword>
<dbReference type="GO" id="GO:0009986">
    <property type="term" value="C:cell surface"/>
    <property type="evidence" value="ECO:0007669"/>
    <property type="project" value="UniProtKB-SubCell"/>
</dbReference>
<dbReference type="Pfam" id="PF07963">
    <property type="entry name" value="N_methyl"/>
    <property type="match status" value="1"/>
</dbReference>
<dbReference type="PROSITE" id="PS00409">
    <property type="entry name" value="PROKAR_NTER_METHYL"/>
    <property type="match status" value="1"/>
</dbReference>
<dbReference type="NCBIfam" id="TIGR02532">
    <property type="entry name" value="IV_pilin_GFxxxE"/>
    <property type="match status" value="1"/>
</dbReference>
<organism evidence="4 5">
    <name type="scientific">Candidatus Levilactobacillus faecigallinarum</name>
    <dbReference type="NCBI Taxonomy" id="2838638"/>
    <lineage>
        <taxon>Bacteria</taxon>
        <taxon>Bacillati</taxon>
        <taxon>Bacillota</taxon>
        <taxon>Bacilli</taxon>
        <taxon>Lactobacillales</taxon>
        <taxon>Lactobacillaceae</taxon>
        <taxon>Levilactobacillus</taxon>
    </lineage>
</organism>
<dbReference type="AlphaFoldDB" id="A0A9D1QSH1"/>
<keyword evidence="3" id="KW-0812">Transmembrane</keyword>
<comment type="caution">
    <text evidence="4">The sequence shown here is derived from an EMBL/GenBank/DDBJ whole genome shotgun (WGS) entry which is preliminary data.</text>
</comment>
<reference evidence="4" key="2">
    <citation type="submission" date="2021-04" db="EMBL/GenBank/DDBJ databases">
        <authorList>
            <person name="Gilroy R."/>
        </authorList>
    </citation>
    <scope>NUCLEOTIDE SEQUENCE</scope>
    <source>
        <strain evidence="4">CHK173-259</strain>
    </source>
</reference>
<dbReference type="GO" id="GO:0030420">
    <property type="term" value="P:establishment of competence for transformation"/>
    <property type="evidence" value="ECO:0007669"/>
    <property type="project" value="UniProtKB-KW"/>
</dbReference>
<evidence type="ECO:0000313" key="4">
    <source>
        <dbReference type="EMBL" id="HIW71993.1"/>
    </source>
</evidence>
<protein>
    <submittedName>
        <fullName evidence="4">Prepilin-type N-terminal cleavage/methylation domain-containing protein</fullName>
    </submittedName>
</protein>
<accession>A0A9D1QSH1</accession>
<evidence type="ECO:0000256" key="1">
    <source>
        <dbReference type="ARBA" id="ARBA00004241"/>
    </source>
</evidence>
<evidence type="ECO:0000256" key="2">
    <source>
        <dbReference type="ARBA" id="ARBA00023287"/>
    </source>
</evidence>
<keyword evidence="3" id="KW-0472">Membrane</keyword>
<keyword evidence="3" id="KW-1133">Transmembrane helix</keyword>
<name>A0A9D1QSH1_9LACO</name>
<evidence type="ECO:0000313" key="5">
    <source>
        <dbReference type="Proteomes" id="UP000886822"/>
    </source>
</evidence>
<reference evidence="4" key="1">
    <citation type="journal article" date="2021" name="PeerJ">
        <title>Extensive microbial diversity within the chicken gut microbiome revealed by metagenomics and culture.</title>
        <authorList>
            <person name="Gilroy R."/>
            <person name="Ravi A."/>
            <person name="Getino M."/>
            <person name="Pursley I."/>
            <person name="Horton D.L."/>
            <person name="Alikhan N.F."/>
            <person name="Baker D."/>
            <person name="Gharbi K."/>
            <person name="Hall N."/>
            <person name="Watson M."/>
            <person name="Adriaenssens E.M."/>
            <person name="Foster-Nyarko E."/>
            <person name="Jarju S."/>
            <person name="Secka A."/>
            <person name="Antonio M."/>
            <person name="Oren A."/>
            <person name="Chaudhuri R.R."/>
            <person name="La Ragione R."/>
            <person name="Hildebrand F."/>
            <person name="Pallen M.J."/>
        </authorList>
    </citation>
    <scope>NUCLEOTIDE SEQUENCE</scope>
    <source>
        <strain evidence="4">CHK173-259</strain>
    </source>
</reference>
<proteinExistence type="predicted"/>
<dbReference type="Proteomes" id="UP000886822">
    <property type="component" value="Unassembled WGS sequence"/>
</dbReference>
<dbReference type="InterPro" id="IPR012902">
    <property type="entry name" value="N_methyl_site"/>
</dbReference>
<sequence>MAASPGNAMKQRHQGFTLIEGLIALGIATLLVTLTVGWGRRLVRAIPSDDTQFFVMLAYLEQPGRYQYLAGDGDLVELTDHTEAHKPVRLSVDHTNTLRLSNQNGSGNLPLLQHVLAANWQPIGKTGLVWLQLIREGHTKWETTLVDFRGPAGGS</sequence>
<feature type="transmembrane region" description="Helical" evidence="3">
    <location>
        <begin position="15"/>
        <end position="38"/>
    </location>
</feature>
<dbReference type="EMBL" id="DXGJ01000038">
    <property type="protein sequence ID" value="HIW71993.1"/>
    <property type="molecule type" value="Genomic_DNA"/>
</dbReference>
<evidence type="ECO:0000256" key="3">
    <source>
        <dbReference type="SAM" id="Phobius"/>
    </source>
</evidence>
<gene>
    <name evidence="4" type="ORF">H9875_05120</name>
</gene>